<keyword evidence="5" id="KW-1185">Reference proteome</keyword>
<gene>
    <name evidence="4" type="ORF">DK182_01005</name>
</gene>
<keyword evidence="4" id="KW-0645">Protease</keyword>
<feature type="compositionally biased region" description="Low complexity" evidence="1">
    <location>
        <begin position="33"/>
        <end position="65"/>
    </location>
</feature>
<name>A0ABN5LG04_9STRE</name>
<feature type="compositionally biased region" description="Polar residues" evidence="1">
    <location>
        <begin position="163"/>
        <end position="172"/>
    </location>
</feature>
<keyword evidence="2" id="KW-0472">Membrane</keyword>
<dbReference type="Proteomes" id="UP000245369">
    <property type="component" value="Chromosome"/>
</dbReference>
<dbReference type="EMBL" id="CP029490">
    <property type="protein sequence ID" value="AWN20012.1"/>
    <property type="molecule type" value="Genomic_DNA"/>
</dbReference>
<accession>A0ABN5LG04</accession>
<dbReference type="SUPFAM" id="SSF55166">
    <property type="entry name" value="Hedgehog/DD-peptidase"/>
    <property type="match status" value="1"/>
</dbReference>
<dbReference type="InterPro" id="IPR009045">
    <property type="entry name" value="Zn_M74/Hedgehog-like"/>
</dbReference>
<keyword evidence="2" id="KW-0812">Transmembrane</keyword>
<organism evidence="4 5">
    <name type="scientific">Streptococcus sobrinus</name>
    <dbReference type="NCBI Taxonomy" id="1310"/>
    <lineage>
        <taxon>Bacteria</taxon>
        <taxon>Bacillati</taxon>
        <taxon>Bacillota</taxon>
        <taxon>Bacilli</taxon>
        <taxon>Lactobacillales</taxon>
        <taxon>Streptococcaceae</taxon>
        <taxon>Streptococcus</taxon>
    </lineage>
</organism>
<feature type="domain" description="D-alanyl-D-alanine carboxypeptidase-like core" evidence="3">
    <location>
        <begin position="98"/>
        <end position="233"/>
    </location>
</feature>
<dbReference type="InterPro" id="IPR052179">
    <property type="entry name" value="DD-CPase-like"/>
</dbReference>
<keyword evidence="4" id="KW-0121">Carboxypeptidase</keyword>
<dbReference type="Gene3D" id="3.30.1380.10">
    <property type="match status" value="1"/>
</dbReference>
<dbReference type="PANTHER" id="PTHR34385:SF1">
    <property type="entry name" value="PEPTIDOGLYCAN L-ALANYL-D-GLUTAMATE ENDOPEPTIDASE CWLK"/>
    <property type="match status" value="1"/>
</dbReference>
<feature type="region of interest" description="Disordered" evidence="1">
    <location>
        <begin position="33"/>
        <end position="67"/>
    </location>
</feature>
<dbReference type="InterPro" id="IPR058193">
    <property type="entry name" value="VanY/YodJ_core_dom"/>
</dbReference>
<reference evidence="4 5" key="1">
    <citation type="submission" date="2018-05" db="EMBL/GenBank/DDBJ databases">
        <title>Complete genome sequences of Streptococcus sobrinus.</title>
        <authorList>
            <person name="Sales M."/>
            <person name="Jensen P.A."/>
        </authorList>
    </citation>
    <scope>NUCLEOTIDE SEQUENCE [LARGE SCALE GENOMIC DNA]</scope>
    <source>
        <strain evidence="4 5">SL1</strain>
    </source>
</reference>
<evidence type="ECO:0000313" key="5">
    <source>
        <dbReference type="Proteomes" id="UP000245369"/>
    </source>
</evidence>
<sequence length="255" mass="28539">MNKRSRQFLMIFFAVLVIIFGFAYFHDRKASQQSKGTSSQTTKTKQVTRAAGSSSDNNSSASGSDLPDVSADDWQLIVVNRDNITKELNPDLTTIDNIKVDSRIADNVKEFLAAAQKIDSKEHLISGYRSVAYQKELFDSYVKQEMSNDPSLSESQAEDKVKTYSQPAGASEHQTGLAIDMSTVDSLNESDPTVVEQLKKIAPDYGFVLRFEQGKSDSTGVDYEDWHFRYVGKASAKYMTEHNLSLEEYVAQLKK</sequence>
<evidence type="ECO:0000256" key="1">
    <source>
        <dbReference type="SAM" id="MobiDB-lite"/>
    </source>
</evidence>
<dbReference type="RefSeq" id="WP_002961169.1">
    <property type="nucleotide sequence ID" value="NZ_CP029490.1"/>
</dbReference>
<dbReference type="Pfam" id="PF02557">
    <property type="entry name" value="VanY"/>
    <property type="match status" value="1"/>
</dbReference>
<dbReference type="CDD" id="cd14852">
    <property type="entry name" value="LD-carboxypeptidase"/>
    <property type="match status" value="1"/>
</dbReference>
<dbReference type="GO" id="GO:0004180">
    <property type="term" value="F:carboxypeptidase activity"/>
    <property type="evidence" value="ECO:0007669"/>
    <property type="project" value="UniProtKB-KW"/>
</dbReference>
<dbReference type="InterPro" id="IPR003709">
    <property type="entry name" value="VanY-like_core_dom"/>
</dbReference>
<proteinExistence type="predicted"/>
<evidence type="ECO:0000313" key="4">
    <source>
        <dbReference type="EMBL" id="AWN20012.1"/>
    </source>
</evidence>
<protein>
    <submittedName>
        <fullName evidence="4">D-alanyl-D-alanine carboxypeptidase family protein</fullName>
    </submittedName>
</protein>
<feature type="region of interest" description="Disordered" evidence="1">
    <location>
        <begin position="148"/>
        <end position="172"/>
    </location>
</feature>
<keyword evidence="2" id="KW-1133">Transmembrane helix</keyword>
<dbReference type="PANTHER" id="PTHR34385">
    <property type="entry name" value="D-ALANYL-D-ALANINE CARBOXYPEPTIDASE"/>
    <property type="match status" value="1"/>
</dbReference>
<evidence type="ECO:0000256" key="2">
    <source>
        <dbReference type="SAM" id="Phobius"/>
    </source>
</evidence>
<keyword evidence="4" id="KW-0378">Hydrolase</keyword>
<feature type="transmembrane region" description="Helical" evidence="2">
    <location>
        <begin position="7"/>
        <end position="25"/>
    </location>
</feature>
<evidence type="ECO:0000259" key="3">
    <source>
        <dbReference type="Pfam" id="PF02557"/>
    </source>
</evidence>
<dbReference type="GeneID" id="93923101"/>